<accession>A0A2W2DR66</accession>
<evidence type="ECO:0000313" key="4">
    <source>
        <dbReference type="Proteomes" id="UP000248924"/>
    </source>
</evidence>
<dbReference type="Proteomes" id="UP000248924">
    <property type="component" value="Unassembled WGS sequence"/>
</dbReference>
<protein>
    <submittedName>
        <fullName evidence="3">Uncharacterized protein</fullName>
    </submittedName>
</protein>
<comment type="caution">
    <text evidence="3">The sequence shown here is derived from an EMBL/GenBank/DDBJ whole genome shotgun (WGS) entry which is preliminary data.</text>
</comment>
<keyword evidence="2" id="KW-0812">Transmembrane</keyword>
<evidence type="ECO:0000256" key="2">
    <source>
        <dbReference type="SAM" id="Phobius"/>
    </source>
</evidence>
<feature type="region of interest" description="Disordered" evidence="1">
    <location>
        <begin position="643"/>
        <end position="707"/>
    </location>
</feature>
<keyword evidence="2" id="KW-0472">Membrane</keyword>
<reference evidence="3 4" key="1">
    <citation type="submission" date="2018-01" db="EMBL/GenBank/DDBJ databases">
        <title>Draft genome sequence of Jishengella sp. NA12.</title>
        <authorList>
            <person name="Sahin N."/>
            <person name="Ay H."/>
            <person name="Saygin H."/>
        </authorList>
    </citation>
    <scope>NUCLEOTIDE SEQUENCE [LARGE SCALE GENOMIC DNA]</scope>
    <source>
        <strain evidence="3 4">NA12</strain>
    </source>
</reference>
<organism evidence="3 4">
    <name type="scientific">Micromonospora craterilacus</name>
    <dbReference type="NCBI Taxonomy" id="1655439"/>
    <lineage>
        <taxon>Bacteria</taxon>
        <taxon>Bacillati</taxon>
        <taxon>Actinomycetota</taxon>
        <taxon>Actinomycetes</taxon>
        <taxon>Micromonosporales</taxon>
        <taxon>Micromonosporaceae</taxon>
        <taxon>Micromonospora</taxon>
    </lineage>
</organism>
<sequence length="753" mass="79170">AAQQHQAPVQDVGHRAAPQPEEQQRYEGGDAEQPDPERVLGQPPSRPGRPSFDNTRTPDGSATNPFPAGGLPATDPGKPAELLATYFGIYTTNEIPYAITTGDGTGRAVFEVRNAIRDPHLGCGAPTAGDGSDPRRCWLVIVPRGERDLDGVARPVLPSRSALSASIFADRLVVPLDFTPLDAGCAQGRAERRTVGTELVAEAMSSWQPALCANDGPVFGYSATGDEDGTGQLLTTSDGAPGLAFTADPVKPEEWEPPVVQAPVAVSSVVIAFNIDLRLAGTVPPEAESLRRTMVRDLKLTPRLVAKLLTQSYQRDVPDGGRQDHVAGNPRHIGVDPEFLALNPDFKYIDNGFAPDGIVVSYGNFSAAREVWRWILGDASARAWLAGQPDGLSGPDGGPGMRVNENYKFVTTDGAQDYFPRTDPSCLPPLHSPLLEDWQQEVDPGRCTLDLFPYASSIGEAAYQTLRADTKQLSGWQPSFDPAIPGRYGKEPPKQVGQRFALSITDSASAARYGLHTAQLCTAVSDAEGKLTANDCRAATTSGMLTAANAMVPSGVTGVRLIDPARVARLPGAYPLTMVTYAAADLTEDATARRDYAALLRYATGSGQAPGHLPGQLPAGYAPLPQFLRVEALQAADKLERYVAPSPTPEPTSRPTPQPSATTTTAPPAPSTNPEPTPSTVPNPGVGPTVSATPSIAPPPSDRPVAQVAPGSPIGPIRYLLVALLVVGLAGGAVGPVLLLVSRRLGTNNGGST</sequence>
<feature type="non-terminal residue" evidence="3">
    <location>
        <position position="1"/>
    </location>
</feature>
<feature type="region of interest" description="Disordered" evidence="1">
    <location>
        <begin position="1"/>
        <end position="77"/>
    </location>
</feature>
<feature type="compositionally biased region" description="Polar residues" evidence="1">
    <location>
        <begin position="52"/>
        <end position="64"/>
    </location>
</feature>
<keyword evidence="2" id="KW-1133">Transmembrane helix</keyword>
<feature type="compositionally biased region" description="Pro residues" evidence="1">
    <location>
        <begin position="646"/>
        <end position="658"/>
    </location>
</feature>
<feature type="compositionally biased region" description="Pro residues" evidence="1">
    <location>
        <begin position="667"/>
        <end position="681"/>
    </location>
</feature>
<proteinExistence type="predicted"/>
<evidence type="ECO:0000256" key="1">
    <source>
        <dbReference type="SAM" id="MobiDB-lite"/>
    </source>
</evidence>
<keyword evidence="4" id="KW-1185">Reference proteome</keyword>
<dbReference type="EMBL" id="POTY01000354">
    <property type="protein sequence ID" value="PZG06609.1"/>
    <property type="molecule type" value="Genomic_DNA"/>
</dbReference>
<gene>
    <name evidence="3" type="ORF">C1I95_31965</name>
</gene>
<evidence type="ECO:0000313" key="3">
    <source>
        <dbReference type="EMBL" id="PZG06609.1"/>
    </source>
</evidence>
<name>A0A2W2DR66_9ACTN</name>
<dbReference type="AlphaFoldDB" id="A0A2W2DR66"/>
<feature type="transmembrane region" description="Helical" evidence="2">
    <location>
        <begin position="719"/>
        <end position="741"/>
    </location>
</feature>